<evidence type="ECO:0000256" key="9">
    <source>
        <dbReference type="ARBA" id="ARBA00023125"/>
    </source>
</evidence>
<evidence type="ECO:0000313" key="15">
    <source>
        <dbReference type="EMBL" id="CRX38784.1"/>
    </source>
</evidence>
<dbReference type="AlphaFoldDB" id="A0A0H5DSL8"/>
<dbReference type="OrthoDB" id="9805499at2"/>
<comment type="subcellular location">
    <subcellularLocation>
        <location evidence="13">Cytoplasm</location>
    </subcellularLocation>
</comment>
<dbReference type="GO" id="GO:0000287">
    <property type="term" value="F:magnesium ion binding"/>
    <property type="evidence" value="ECO:0007669"/>
    <property type="project" value="UniProtKB-UniRule"/>
</dbReference>
<keyword evidence="9 13" id="KW-0238">DNA-binding</keyword>
<dbReference type="GO" id="GO:0006310">
    <property type="term" value="P:DNA recombination"/>
    <property type="evidence" value="ECO:0007669"/>
    <property type="project" value="UniProtKB-UniRule"/>
</dbReference>
<comment type="cofactor">
    <cofactor evidence="13">
        <name>Mg(2+)</name>
        <dbReference type="ChEBI" id="CHEBI:18420"/>
    </cofactor>
    <text evidence="13">Binds 2 Mg(2+) ion per subunit.</text>
</comment>
<keyword evidence="2 13" id="KW-0963">Cytoplasm</keyword>
<dbReference type="FunFam" id="3.30.420.10:FF:000002">
    <property type="entry name" value="Crossover junction endodeoxyribonuclease RuvC"/>
    <property type="match status" value="1"/>
</dbReference>
<dbReference type="PANTHER" id="PTHR30194">
    <property type="entry name" value="CROSSOVER JUNCTION ENDODEOXYRIBONUCLEASE RUVC"/>
    <property type="match status" value="1"/>
</dbReference>
<evidence type="ECO:0000256" key="8">
    <source>
        <dbReference type="ARBA" id="ARBA00022842"/>
    </source>
</evidence>
<sequence length="173" mass="18766">MNREKKSTVILGIDPGTQVTGYGVIHLTERGMEAVDFGCIRPKASLSLHDKYLLIFNGVSHLLDTFQPIALAIETQFVKINPSSALKLGMARGSIIVAARMRGIEVVEYAPTVAKKSITGTGRASKEQVQGMTQKILKLDKLPTPEDAADALSIAICHANRMHFKSTVVSHLL</sequence>
<dbReference type="InterPro" id="IPR036397">
    <property type="entry name" value="RNaseH_sf"/>
</dbReference>
<dbReference type="PRINTS" id="PR00696">
    <property type="entry name" value="RSOLVASERUVC"/>
</dbReference>
<feature type="binding site" evidence="13">
    <location>
        <position position="74"/>
    </location>
    <ligand>
        <name>Mg(2+)</name>
        <dbReference type="ChEBI" id="CHEBI:18420"/>
        <label>2</label>
    </ligand>
</feature>
<keyword evidence="5 13" id="KW-0255">Endonuclease</keyword>
<dbReference type="GO" id="GO:0006281">
    <property type="term" value="P:DNA repair"/>
    <property type="evidence" value="ECO:0007669"/>
    <property type="project" value="UniProtKB-UniRule"/>
</dbReference>
<evidence type="ECO:0000256" key="7">
    <source>
        <dbReference type="ARBA" id="ARBA00022801"/>
    </source>
</evidence>
<evidence type="ECO:0000256" key="10">
    <source>
        <dbReference type="ARBA" id="ARBA00023172"/>
    </source>
</evidence>
<dbReference type="GO" id="GO:0048476">
    <property type="term" value="C:Holliday junction resolvase complex"/>
    <property type="evidence" value="ECO:0007669"/>
    <property type="project" value="UniProtKB-UniRule"/>
</dbReference>
<feature type="active site" evidence="13">
    <location>
        <position position="74"/>
    </location>
</feature>
<evidence type="ECO:0000256" key="3">
    <source>
        <dbReference type="ARBA" id="ARBA00022722"/>
    </source>
</evidence>
<keyword evidence="6 13" id="KW-0227">DNA damage</keyword>
<evidence type="ECO:0000256" key="4">
    <source>
        <dbReference type="ARBA" id="ARBA00022723"/>
    </source>
</evidence>
<dbReference type="InterPro" id="IPR012337">
    <property type="entry name" value="RNaseH-like_sf"/>
</dbReference>
<dbReference type="GO" id="GO:0003677">
    <property type="term" value="F:DNA binding"/>
    <property type="evidence" value="ECO:0007669"/>
    <property type="project" value="UniProtKB-KW"/>
</dbReference>
<dbReference type="Proteomes" id="UP000220251">
    <property type="component" value="Unassembled WGS sequence"/>
</dbReference>
<dbReference type="PANTHER" id="PTHR30194:SF3">
    <property type="entry name" value="CROSSOVER JUNCTION ENDODEOXYRIBONUCLEASE RUVC"/>
    <property type="match status" value="1"/>
</dbReference>
<dbReference type="RefSeq" id="WP_098038646.1">
    <property type="nucleotide sequence ID" value="NZ_CWGJ01000019.1"/>
</dbReference>
<name>A0A0H5DSL8_9BACT</name>
<evidence type="ECO:0000256" key="5">
    <source>
        <dbReference type="ARBA" id="ARBA00022759"/>
    </source>
</evidence>
<feature type="active site" evidence="13">
    <location>
        <position position="14"/>
    </location>
</feature>
<feature type="active site" evidence="13">
    <location>
        <position position="147"/>
    </location>
</feature>
<comment type="function">
    <text evidence="13">The RuvA-RuvB-RuvC complex processes Holliday junction (HJ) DNA during genetic recombination and DNA repair. Endonuclease that resolves HJ intermediates. Cleaves cruciform DNA by making single-stranded nicks across the HJ at symmetrical positions within the homologous arms, yielding a 5'-phosphate and a 3'-hydroxyl group; requires a central core of homology in the junction. The consensus cleavage sequence is 5'-(A/T)TT(C/G)-3'. Cleavage occurs on the 3'-side of the TT dinucleotide at the point of strand exchange. HJ branch migration catalyzed by RuvA-RuvB allows RuvC to scan DNA until it finds its consensus sequence, where it cleaves and resolves the cruciform DNA.</text>
</comment>
<evidence type="ECO:0000256" key="1">
    <source>
        <dbReference type="ARBA" id="ARBA00009518"/>
    </source>
</evidence>
<keyword evidence="4 13" id="KW-0479">Metal-binding</keyword>
<keyword evidence="3 13" id="KW-0540">Nuclease</keyword>
<keyword evidence="10 13" id="KW-0233">DNA recombination</keyword>
<dbReference type="GO" id="GO:0008821">
    <property type="term" value="F:crossover junction DNA endonuclease activity"/>
    <property type="evidence" value="ECO:0007669"/>
    <property type="project" value="UniProtKB-UniRule"/>
</dbReference>
<evidence type="ECO:0000256" key="13">
    <source>
        <dbReference type="HAMAP-Rule" id="MF_00034"/>
    </source>
</evidence>
<keyword evidence="8 13" id="KW-0460">Magnesium</keyword>
<dbReference type="Gene3D" id="3.30.420.10">
    <property type="entry name" value="Ribonuclease H-like superfamily/Ribonuclease H"/>
    <property type="match status" value="1"/>
</dbReference>
<protein>
    <recommendedName>
        <fullName evidence="13 14">Crossover junction endodeoxyribonuclease RuvC</fullName>
        <ecNumber evidence="13 14">3.1.21.10</ecNumber>
    </recommendedName>
    <alternativeName>
        <fullName evidence="13">Holliday junction nuclease RuvC</fullName>
    </alternativeName>
    <alternativeName>
        <fullName evidence="13">Holliday junction resolvase RuvC</fullName>
    </alternativeName>
</protein>
<evidence type="ECO:0000313" key="16">
    <source>
        <dbReference type="Proteomes" id="UP000220251"/>
    </source>
</evidence>
<dbReference type="EC" id="3.1.21.10" evidence="13 14"/>
<comment type="catalytic activity">
    <reaction evidence="12 13">
        <text>Endonucleolytic cleavage at a junction such as a reciprocal single-stranded crossover between two homologous DNA duplexes (Holliday junction).</text>
        <dbReference type="EC" id="3.1.21.10"/>
    </reaction>
</comment>
<evidence type="ECO:0000256" key="11">
    <source>
        <dbReference type="ARBA" id="ARBA00023204"/>
    </source>
</evidence>
<evidence type="ECO:0000256" key="14">
    <source>
        <dbReference type="NCBIfam" id="TIGR00228"/>
    </source>
</evidence>
<feature type="binding site" evidence="13">
    <location>
        <position position="14"/>
    </location>
    <ligand>
        <name>Mg(2+)</name>
        <dbReference type="ChEBI" id="CHEBI:18420"/>
        <label>1</label>
    </ligand>
</feature>
<comment type="subunit">
    <text evidence="13">Homodimer which binds Holliday junction (HJ) DNA. The HJ becomes 2-fold symmetrical on binding to RuvC with unstacked arms; it has a different conformation from HJ DNA in complex with RuvA. In the full resolvosome a probable DNA-RuvA(4)-RuvB(12)-RuvC(2) complex forms which resolves the HJ.</text>
</comment>
<reference evidence="16" key="1">
    <citation type="submission" date="2015-06" db="EMBL/GenBank/DDBJ databases">
        <authorList>
            <person name="Bertelli C."/>
        </authorList>
    </citation>
    <scope>NUCLEOTIDE SEQUENCE [LARGE SCALE GENOMIC DNA]</scope>
    <source>
        <strain evidence="16">CRIB-30</strain>
    </source>
</reference>
<comment type="similarity">
    <text evidence="1 13">Belongs to the RuvC family.</text>
</comment>
<dbReference type="SUPFAM" id="SSF53098">
    <property type="entry name" value="Ribonuclease H-like"/>
    <property type="match status" value="1"/>
</dbReference>
<dbReference type="Pfam" id="PF02075">
    <property type="entry name" value="RuvC"/>
    <property type="match status" value="1"/>
</dbReference>
<evidence type="ECO:0000256" key="6">
    <source>
        <dbReference type="ARBA" id="ARBA00022763"/>
    </source>
</evidence>
<keyword evidence="16" id="KW-1185">Reference proteome</keyword>
<proteinExistence type="inferred from homology"/>
<dbReference type="CDD" id="cd16962">
    <property type="entry name" value="RuvC"/>
    <property type="match status" value="1"/>
</dbReference>
<feature type="binding site" evidence="13">
    <location>
        <position position="147"/>
    </location>
    <ligand>
        <name>Mg(2+)</name>
        <dbReference type="ChEBI" id="CHEBI:18420"/>
        <label>1</label>
    </ligand>
</feature>
<dbReference type="InterPro" id="IPR002176">
    <property type="entry name" value="X-over_junc_endoDNase_RuvC"/>
</dbReference>
<dbReference type="GO" id="GO:0005737">
    <property type="term" value="C:cytoplasm"/>
    <property type="evidence" value="ECO:0007669"/>
    <property type="project" value="UniProtKB-SubCell"/>
</dbReference>
<keyword evidence="7 13" id="KW-0378">Hydrolase</keyword>
<organism evidence="15 16">
    <name type="scientific">Estrella lausannensis</name>
    <dbReference type="NCBI Taxonomy" id="483423"/>
    <lineage>
        <taxon>Bacteria</taxon>
        <taxon>Pseudomonadati</taxon>
        <taxon>Chlamydiota</taxon>
        <taxon>Chlamydiia</taxon>
        <taxon>Parachlamydiales</taxon>
        <taxon>Candidatus Criblamydiaceae</taxon>
        <taxon>Estrella</taxon>
    </lineage>
</organism>
<evidence type="ECO:0000256" key="12">
    <source>
        <dbReference type="ARBA" id="ARBA00029354"/>
    </source>
</evidence>
<dbReference type="NCBIfam" id="TIGR00228">
    <property type="entry name" value="ruvC"/>
    <property type="match status" value="1"/>
</dbReference>
<dbReference type="EMBL" id="CWGJ01000019">
    <property type="protein sequence ID" value="CRX38784.1"/>
    <property type="molecule type" value="Genomic_DNA"/>
</dbReference>
<evidence type="ECO:0000256" key="2">
    <source>
        <dbReference type="ARBA" id="ARBA00022490"/>
    </source>
</evidence>
<keyword evidence="11 13" id="KW-0234">DNA repair</keyword>
<accession>A0A0H5DSL8</accession>
<gene>
    <name evidence="13 15" type="primary">ruvC</name>
    <name evidence="15" type="ORF">ELAC_1448</name>
</gene>
<dbReference type="HAMAP" id="MF_00034">
    <property type="entry name" value="RuvC"/>
    <property type="match status" value="1"/>
</dbReference>
<dbReference type="PROSITE" id="PS01321">
    <property type="entry name" value="RUVC"/>
    <property type="match status" value="1"/>
</dbReference>
<dbReference type="InterPro" id="IPR020563">
    <property type="entry name" value="X-over_junc_endoDNase_Mg_BS"/>
</dbReference>